<evidence type="ECO:0008006" key="6">
    <source>
        <dbReference type="Google" id="ProtNLM"/>
    </source>
</evidence>
<proteinExistence type="predicted"/>
<evidence type="ECO:0000256" key="3">
    <source>
        <dbReference type="SAM" id="Phobius"/>
    </source>
</evidence>
<organism evidence="4 5">
    <name type="scientific">Colletotrichum tanaceti</name>
    <dbReference type="NCBI Taxonomy" id="1306861"/>
    <lineage>
        <taxon>Eukaryota</taxon>
        <taxon>Fungi</taxon>
        <taxon>Dikarya</taxon>
        <taxon>Ascomycota</taxon>
        <taxon>Pezizomycotina</taxon>
        <taxon>Sordariomycetes</taxon>
        <taxon>Hypocreomycetidae</taxon>
        <taxon>Glomerellales</taxon>
        <taxon>Glomerellaceae</taxon>
        <taxon>Colletotrichum</taxon>
        <taxon>Colletotrichum destructivum species complex</taxon>
    </lineage>
</organism>
<evidence type="ECO:0000256" key="1">
    <source>
        <dbReference type="SAM" id="Coils"/>
    </source>
</evidence>
<gene>
    <name evidence="4" type="ORF">CTA1_8397</name>
</gene>
<comment type="caution">
    <text evidence="4">The sequence shown here is derived from an EMBL/GenBank/DDBJ whole genome shotgun (WGS) entry which is preliminary data.</text>
</comment>
<sequence length="423" mass="48584">MHFSFPYRAWRSTEQLMVDGRINKSSGKAVRSSRDVTFLRRLAKFDEDQVVTDGIYATNVSCMVTGYDQSRWTGLILLETWYEEAGDDPSPDMVARYENDFQDGMLLDPLCRGKNEAVKSIWSPRPYFIRVLEVRIAQVHREWDFLFSNLQDRMNALVTHHKDCIKRARGPILTRNPATAKHERTVRELDGLENGINDMKELWAELAHDLQETVRCGELFMKTDVLYFRNHDEPSDDASQCFPPLTQIRKTFNNLEQLRQKMQDMQKRCREMAESVAAASKKLRLTKPGPGDHAAKEHSILTWITVTSFPVIITSGLFSCEGIIPFERSWKSFVAVLLVVGVIVGAQVAVTWWLIEGSWPLKSPRRLSGEFEEEPAAPETRRAQDGPAQEGIERAVQRRQTFFTTVVNMFQNRGVRRIIAENT</sequence>
<feature type="transmembrane region" description="Helical" evidence="3">
    <location>
        <begin position="332"/>
        <end position="355"/>
    </location>
</feature>
<dbReference type="Proteomes" id="UP000310108">
    <property type="component" value="Unassembled WGS sequence"/>
</dbReference>
<dbReference type="OrthoDB" id="10071171at2759"/>
<evidence type="ECO:0000256" key="2">
    <source>
        <dbReference type="SAM" id="MobiDB-lite"/>
    </source>
</evidence>
<keyword evidence="3" id="KW-0472">Membrane</keyword>
<dbReference type="AlphaFoldDB" id="A0A4U6XFM8"/>
<accession>A0A4U6XFM8</accession>
<keyword evidence="5" id="KW-1185">Reference proteome</keyword>
<feature type="transmembrane region" description="Helical" evidence="3">
    <location>
        <begin position="300"/>
        <end position="320"/>
    </location>
</feature>
<evidence type="ECO:0000313" key="5">
    <source>
        <dbReference type="Proteomes" id="UP000310108"/>
    </source>
</evidence>
<reference evidence="4 5" key="1">
    <citation type="journal article" date="2019" name="PLoS ONE">
        <title>Comparative genome analysis indicates high evolutionary potential of pathogenicity genes in Colletotrichum tanaceti.</title>
        <authorList>
            <person name="Lelwala R.V."/>
            <person name="Korhonen P.K."/>
            <person name="Young N.D."/>
            <person name="Scott J.B."/>
            <person name="Ades P.A."/>
            <person name="Gasser R.B."/>
            <person name="Taylor P.W.J."/>
        </authorList>
    </citation>
    <scope>NUCLEOTIDE SEQUENCE [LARGE SCALE GENOMIC DNA]</scope>
    <source>
        <strain evidence="4">BRIP57314</strain>
    </source>
</reference>
<keyword evidence="3" id="KW-0812">Transmembrane</keyword>
<feature type="region of interest" description="Disordered" evidence="2">
    <location>
        <begin position="366"/>
        <end position="390"/>
    </location>
</feature>
<dbReference type="EMBL" id="PJEX01000146">
    <property type="protein sequence ID" value="TKW54253.1"/>
    <property type="molecule type" value="Genomic_DNA"/>
</dbReference>
<name>A0A4U6XFM8_9PEZI</name>
<keyword evidence="3" id="KW-1133">Transmembrane helix</keyword>
<feature type="coiled-coil region" evidence="1">
    <location>
        <begin position="245"/>
        <end position="282"/>
    </location>
</feature>
<protein>
    <recommendedName>
        <fullName evidence="6">Magnesium transport protein CorA</fullName>
    </recommendedName>
</protein>
<keyword evidence="1" id="KW-0175">Coiled coil</keyword>
<dbReference type="STRING" id="1306861.A0A4U6XFM8"/>
<evidence type="ECO:0000313" key="4">
    <source>
        <dbReference type="EMBL" id="TKW54253.1"/>
    </source>
</evidence>